<name>A0ACC0TUB3_9AGAM</name>
<dbReference type="EMBL" id="JAGFNK010000508">
    <property type="protein sequence ID" value="KAI9449343.1"/>
    <property type="molecule type" value="Genomic_DNA"/>
</dbReference>
<evidence type="ECO:0000313" key="1">
    <source>
        <dbReference type="EMBL" id="KAI9449343.1"/>
    </source>
</evidence>
<keyword evidence="2" id="KW-1185">Reference proteome</keyword>
<protein>
    <submittedName>
        <fullName evidence="1">Uncharacterized protein</fullName>
    </submittedName>
</protein>
<accession>A0ACC0TUB3</accession>
<proteinExistence type="predicted"/>
<sequence length="485" mass="54429">MTEREYNTCVNQYADNVYRFIVKNLRHEEDARDIVQTAFEKLWRNRETVETEKSKSFLFTVAYNQMIDHIRKNKRVSYKEEFSEDAKIGHQVNSNTKKALMEALDKLSDTPKKPDEELSATEQQAVDAFVDQHPDLKEELEMLQQTKLLPEDALTFTDKSSLFKNVGEEVINSANYEEKFLLYVDDELGNKDKAAVETFVLQHPQFQEAFTLLQQTRLEQEIIPHPDKTELYRKEEEEKPVIYLRWWKIAVAAVVIGLGIALWTLLPQAKNTGNDGFANKGNSPAQRKSTAGVVPADQSNPAVQSHSSERNAVASTEPANKEKDNSPIVTGKRDGHITGSNTITTQQAAAKDNNDMADITPATKAHNGNDLPAPEPRKNNTTMASVVDDPTDVPLHSNDMANPKPRNNNIISAAVSNSNNNNSIAKPQAAVYKELNTDDEDKSLYVGSIELNKDKLRGLARKVGRLFGNKSKTTDDDKTIMVSNR</sequence>
<organism evidence="1 2">
    <name type="scientific">Russula earlei</name>
    <dbReference type="NCBI Taxonomy" id="71964"/>
    <lineage>
        <taxon>Eukaryota</taxon>
        <taxon>Fungi</taxon>
        <taxon>Dikarya</taxon>
        <taxon>Basidiomycota</taxon>
        <taxon>Agaricomycotina</taxon>
        <taxon>Agaricomycetes</taxon>
        <taxon>Russulales</taxon>
        <taxon>Russulaceae</taxon>
        <taxon>Russula</taxon>
    </lineage>
</organism>
<gene>
    <name evidence="1" type="ORF">F5148DRAFT_1379317</name>
</gene>
<reference evidence="1" key="1">
    <citation type="submission" date="2021-03" db="EMBL/GenBank/DDBJ databases">
        <title>Evolutionary priming and transition to the ectomycorrhizal habit in an iconic lineage of mushroom-forming fungi: is preadaptation a requirement?</title>
        <authorList>
            <consortium name="DOE Joint Genome Institute"/>
            <person name="Looney B.P."/>
            <person name="Miyauchi S."/>
            <person name="Morin E."/>
            <person name="Drula E."/>
            <person name="Courty P.E."/>
            <person name="Chicoki N."/>
            <person name="Fauchery L."/>
            <person name="Kohler A."/>
            <person name="Kuo A."/>
            <person name="LaButti K."/>
            <person name="Pangilinan J."/>
            <person name="Lipzen A."/>
            <person name="Riley R."/>
            <person name="Andreopoulos W."/>
            <person name="He G."/>
            <person name="Johnson J."/>
            <person name="Barry K.W."/>
            <person name="Grigoriev I.V."/>
            <person name="Nagy L."/>
            <person name="Hibbett D."/>
            <person name="Henrissat B."/>
            <person name="Matheny P.B."/>
            <person name="Labbe J."/>
            <person name="Martin A.F."/>
        </authorList>
    </citation>
    <scope>NUCLEOTIDE SEQUENCE</scope>
    <source>
        <strain evidence="1">BPL698</strain>
    </source>
</reference>
<dbReference type="Proteomes" id="UP001207468">
    <property type="component" value="Unassembled WGS sequence"/>
</dbReference>
<evidence type="ECO:0000313" key="2">
    <source>
        <dbReference type="Proteomes" id="UP001207468"/>
    </source>
</evidence>
<comment type="caution">
    <text evidence="1">The sequence shown here is derived from an EMBL/GenBank/DDBJ whole genome shotgun (WGS) entry which is preliminary data.</text>
</comment>